<keyword evidence="3" id="KW-1185">Reference proteome</keyword>
<dbReference type="EMBL" id="CAAALY010270369">
    <property type="protein sequence ID" value="VEL41658.1"/>
    <property type="molecule type" value="Genomic_DNA"/>
</dbReference>
<reference evidence="2" key="1">
    <citation type="submission" date="2018-11" db="EMBL/GenBank/DDBJ databases">
        <authorList>
            <consortium name="Pathogen Informatics"/>
        </authorList>
    </citation>
    <scope>NUCLEOTIDE SEQUENCE</scope>
</reference>
<dbReference type="AlphaFoldDB" id="A0A448XPK1"/>
<evidence type="ECO:0000256" key="1">
    <source>
        <dbReference type="SAM" id="MobiDB-lite"/>
    </source>
</evidence>
<evidence type="ECO:0000313" key="2">
    <source>
        <dbReference type="EMBL" id="VEL41658.1"/>
    </source>
</evidence>
<organism evidence="2 3">
    <name type="scientific">Protopolystoma xenopodis</name>
    <dbReference type="NCBI Taxonomy" id="117903"/>
    <lineage>
        <taxon>Eukaryota</taxon>
        <taxon>Metazoa</taxon>
        <taxon>Spiralia</taxon>
        <taxon>Lophotrochozoa</taxon>
        <taxon>Platyhelminthes</taxon>
        <taxon>Monogenea</taxon>
        <taxon>Polyopisthocotylea</taxon>
        <taxon>Polystomatidea</taxon>
        <taxon>Polystomatidae</taxon>
        <taxon>Protopolystoma</taxon>
    </lineage>
</organism>
<feature type="region of interest" description="Disordered" evidence="1">
    <location>
        <begin position="13"/>
        <end position="54"/>
    </location>
</feature>
<proteinExistence type="predicted"/>
<gene>
    <name evidence="2" type="ORF">PXEA_LOCUS35098</name>
</gene>
<accession>A0A448XPK1</accession>
<name>A0A448XPK1_9PLAT</name>
<comment type="caution">
    <text evidence="2">The sequence shown here is derived from an EMBL/GenBank/DDBJ whole genome shotgun (WGS) entry which is preliminary data.</text>
</comment>
<evidence type="ECO:0000313" key="3">
    <source>
        <dbReference type="Proteomes" id="UP000784294"/>
    </source>
</evidence>
<protein>
    <submittedName>
        <fullName evidence="2">Uncharacterized protein</fullName>
    </submittedName>
</protein>
<dbReference type="Proteomes" id="UP000784294">
    <property type="component" value="Unassembled WGS sequence"/>
</dbReference>
<sequence length="90" mass="9161">MSVLGWQKPVFRLAGRGNQPGDDLQADLGDGETEAAGGGGGSRVSARLGRDGGQPDCLTGRLAGVPCVGTDVSPQTVSERLDSLPRQLDG</sequence>